<gene>
    <name evidence="2" type="ORF">AKJ51_01060</name>
</gene>
<feature type="transmembrane region" description="Helical" evidence="1">
    <location>
        <begin position="96"/>
        <end position="118"/>
    </location>
</feature>
<protein>
    <submittedName>
        <fullName evidence="2">Uncharacterized protein</fullName>
    </submittedName>
</protein>
<keyword evidence="3" id="KW-1185">Reference proteome</keyword>
<organism evidence="2 3">
    <name type="scientific">candidate division MSBL1 archaeon SCGC-AAA382A20</name>
    <dbReference type="NCBI Taxonomy" id="1698280"/>
    <lineage>
        <taxon>Archaea</taxon>
        <taxon>Methanobacteriati</taxon>
        <taxon>Methanobacteriota</taxon>
        <taxon>candidate division MSBL1</taxon>
    </lineage>
</organism>
<feature type="transmembrane region" description="Helical" evidence="1">
    <location>
        <begin position="6"/>
        <end position="23"/>
    </location>
</feature>
<reference evidence="2 3" key="1">
    <citation type="journal article" date="2016" name="Sci. Rep.">
        <title>Metabolic traits of an uncultured archaeal lineage -MSBL1- from brine pools of the Red Sea.</title>
        <authorList>
            <person name="Mwirichia R."/>
            <person name="Alam I."/>
            <person name="Rashid M."/>
            <person name="Vinu M."/>
            <person name="Ba-Alawi W."/>
            <person name="Anthony Kamau A."/>
            <person name="Kamanda Ngugi D."/>
            <person name="Goker M."/>
            <person name="Klenk H.P."/>
            <person name="Bajic V."/>
            <person name="Stingl U."/>
        </authorList>
    </citation>
    <scope>NUCLEOTIDE SEQUENCE [LARGE SCALE GENOMIC DNA]</scope>
    <source>
        <strain evidence="2">SCGC-AAA382A20</strain>
    </source>
</reference>
<keyword evidence="1" id="KW-1133">Transmembrane helix</keyword>
<dbReference type="AlphaFoldDB" id="A0A133VM87"/>
<dbReference type="Proteomes" id="UP000070263">
    <property type="component" value="Unassembled WGS sequence"/>
</dbReference>
<evidence type="ECO:0000313" key="3">
    <source>
        <dbReference type="Proteomes" id="UP000070263"/>
    </source>
</evidence>
<evidence type="ECO:0000256" key="1">
    <source>
        <dbReference type="SAM" id="Phobius"/>
    </source>
</evidence>
<keyword evidence="1" id="KW-0812">Transmembrane</keyword>
<comment type="caution">
    <text evidence="2">The sequence shown here is derived from an EMBL/GenBank/DDBJ whole genome shotgun (WGS) entry which is preliminary data.</text>
</comment>
<dbReference type="EMBL" id="LHYE01000006">
    <property type="protein sequence ID" value="KXB07562.1"/>
    <property type="molecule type" value="Genomic_DNA"/>
</dbReference>
<name>A0A133VM87_9EURY</name>
<evidence type="ECO:0000313" key="2">
    <source>
        <dbReference type="EMBL" id="KXB07562.1"/>
    </source>
</evidence>
<keyword evidence="1" id="KW-0472">Membrane</keyword>
<sequence>MQESPGLAIYCIAGPLFLPTIIIQKEEDMKTIKRRFAYLFLLCILPLTLLAGCDEKQEQTGNNSKDDSQAKTEALEDISNMAQRQHNRAEGLEEDLSVATALAYSTGFVAILFVALLARERSAKKAIQKILHLKTKEDKDGKNHN</sequence>
<proteinExistence type="predicted"/>
<accession>A0A133VM87</accession>
<feature type="transmembrane region" description="Helical" evidence="1">
    <location>
        <begin position="35"/>
        <end position="52"/>
    </location>
</feature>